<dbReference type="EMBL" id="LILC01000002">
    <property type="protein sequence ID" value="KOO50413.1"/>
    <property type="molecule type" value="Genomic_DNA"/>
</dbReference>
<keyword evidence="3" id="KW-1185">Reference proteome</keyword>
<protein>
    <submittedName>
        <fullName evidence="2">Antibiotic biosynthesis monooxygenase</fullName>
    </submittedName>
</protein>
<name>A0A0M0LI83_9BACI</name>
<dbReference type="InterPro" id="IPR011008">
    <property type="entry name" value="Dimeric_a/b-barrel"/>
</dbReference>
<dbReference type="RefSeq" id="WP_053399566.1">
    <property type="nucleotide sequence ID" value="NZ_LILC01000002.1"/>
</dbReference>
<dbReference type="SUPFAM" id="SSF54909">
    <property type="entry name" value="Dimeric alpha+beta barrel"/>
    <property type="match status" value="1"/>
</dbReference>
<feature type="domain" description="DUF4937" evidence="1">
    <location>
        <begin position="2"/>
        <end position="88"/>
    </location>
</feature>
<proteinExistence type="predicted"/>
<dbReference type="Proteomes" id="UP000037558">
    <property type="component" value="Unassembled WGS sequence"/>
</dbReference>
<keyword evidence="2" id="KW-0560">Oxidoreductase</keyword>
<keyword evidence="2" id="KW-0503">Monooxygenase</keyword>
<dbReference type="STRING" id="284581.AMD01_01250"/>
<comment type="caution">
    <text evidence="2">The sequence shown here is derived from an EMBL/GenBank/DDBJ whole genome shotgun (WGS) entry which is preliminary data.</text>
</comment>
<reference evidence="3" key="1">
    <citation type="submission" date="2015-08" db="EMBL/GenBank/DDBJ databases">
        <title>Fjat-14210 dsm16467.</title>
        <authorList>
            <person name="Liu B."/>
            <person name="Wang J."/>
            <person name="Zhu Y."/>
            <person name="Liu G."/>
            <person name="Chen Q."/>
            <person name="Chen Z."/>
            <person name="Lan J."/>
            <person name="Che J."/>
            <person name="Ge C."/>
            <person name="Shi H."/>
            <person name="Pan Z."/>
            <person name="Liu X."/>
        </authorList>
    </citation>
    <scope>NUCLEOTIDE SEQUENCE [LARGE SCALE GENOMIC DNA]</scope>
    <source>
        <strain evidence="3">DSM 16467</strain>
    </source>
</reference>
<dbReference type="OrthoDB" id="2627153at2"/>
<dbReference type="AlphaFoldDB" id="A0A0M0LI83"/>
<evidence type="ECO:0000313" key="3">
    <source>
        <dbReference type="Proteomes" id="UP000037558"/>
    </source>
</evidence>
<organism evidence="2 3">
    <name type="scientific">Priestia koreensis</name>
    <dbReference type="NCBI Taxonomy" id="284581"/>
    <lineage>
        <taxon>Bacteria</taxon>
        <taxon>Bacillati</taxon>
        <taxon>Bacillota</taxon>
        <taxon>Bacilli</taxon>
        <taxon>Bacillales</taxon>
        <taxon>Bacillaceae</taxon>
        <taxon>Priestia</taxon>
    </lineage>
</organism>
<dbReference type="PATRIC" id="fig|284581.3.peg.502"/>
<gene>
    <name evidence="2" type="ORF">AMD01_01250</name>
</gene>
<evidence type="ECO:0000259" key="1">
    <source>
        <dbReference type="Pfam" id="PF16291"/>
    </source>
</evidence>
<accession>A0A0M0LI83</accession>
<sequence>MLTKIINCSVPDSKKDHFSYTQQHWSALAHVNGFIGQLGGWDIDRPNEACIIGVWDDHESYTDFMKHTHDSLFYQSGQKQTYDSLQVNISEKSYLAPRVYRYFRSSAMETTYMVKTTLDLHSYEDDAITDLLKEVIHPDYRCLTNIVTRLDGNSVSIFTLYGVACPPKTTQNITHQHVRRIEQQHYRLEKKWLVLAHSGS</sequence>
<dbReference type="Pfam" id="PF16291">
    <property type="entry name" value="DUF4937"/>
    <property type="match status" value="1"/>
</dbReference>
<evidence type="ECO:0000313" key="2">
    <source>
        <dbReference type="EMBL" id="KOO50413.1"/>
    </source>
</evidence>
<dbReference type="GO" id="GO:0004497">
    <property type="term" value="F:monooxygenase activity"/>
    <property type="evidence" value="ECO:0007669"/>
    <property type="project" value="UniProtKB-KW"/>
</dbReference>
<dbReference type="InterPro" id="IPR032555">
    <property type="entry name" value="DUF4937"/>
</dbReference>